<dbReference type="GO" id="GO:0003700">
    <property type="term" value="F:DNA-binding transcription factor activity"/>
    <property type="evidence" value="ECO:0007669"/>
    <property type="project" value="InterPro"/>
</dbReference>
<dbReference type="Pfam" id="PF12802">
    <property type="entry name" value="MarR_2"/>
    <property type="match status" value="1"/>
</dbReference>
<evidence type="ECO:0000259" key="1">
    <source>
        <dbReference type="PROSITE" id="PS50995"/>
    </source>
</evidence>
<dbReference type="InterPro" id="IPR000835">
    <property type="entry name" value="HTH_MarR-typ"/>
</dbReference>
<name>A0A4Q7PP46_9FIRM</name>
<dbReference type="OrthoDB" id="9795441at2"/>
<keyword evidence="3" id="KW-1185">Reference proteome</keyword>
<dbReference type="EMBL" id="SGXF01000001">
    <property type="protein sequence ID" value="RZT02674.1"/>
    <property type="molecule type" value="Genomic_DNA"/>
</dbReference>
<dbReference type="Proteomes" id="UP000292927">
    <property type="component" value="Unassembled WGS sequence"/>
</dbReference>
<dbReference type="InterPro" id="IPR036390">
    <property type="entry name" value="WH_DNA-bd_sf"/>
</dbReference>
<accession>A0A4Q7PP46</accession>
<feature type="domain" description="HTH marR-type" evidence="1">
    <location>
        <begin position="1"/>
        <end position="135"/>
    </location>
</feature>
<comment type="caution">
    <text evidence="2">The sequence shown here is derived from an EMBL/GenBank/DDBJ whole genome shotgun (WGS) entry which is preliminary data.</text>
</comment>
<dbReference type="SUPFAM" id="SSF46785">
    <property type="entry name" value="Winged helix' DNA-binding domain"/>
    <property type="match status" value="1"/>
</dbReference>
<dbReference type="AlphaFoldDB" id="A0A4Q7PP46"/>
<evidence type="ECO:0000313" key="2">
    <source>
        <dbReference type="EMBL" id="RZT02674.1"/>
    </source>
</evidence>
<organism evidence="2 3">
    <name type="scientific">Cuneatibacter caecimuris</name>
    <dbReference type="NCBI Taxonomy" id="1796618"/>
    <lineage>
        <taxon>Bacteria</taxon>
        <taxon>Bacillati</taxon>
        <taxon>Bacillota</taxon>
        <taxon>Clostridia</taxon>
        <taxon>Lachnospirales</taxon>
        <taxon>Lachnospiraceae</taxon>
        <taxon>Cuneatibacter</taxon>
    </lineage>
</organism>
<reference evidence="2 3" key="1">
    <citation type="submission" date="2019-02" db="EMBL/GenBank/DDBJ databases">
        <title>Genomic Encyclopedia of Type Strains, Phase IV (KMG-IV): sequencing the most valuable type-strain genomes for metagenomic binning, comparative biology and taxonomic classification.</title>
        <authorList>
            <person name="Goeker M."/>
        </authorList>
    </citation>
    <scope>NUCLEOTIDE SEQUENCE [LARGE SCALE GENOMIC DNA]</scope>
    <source>
        <strain evidence="2 3">DSM 29486</strain>
    </source>
</reference>
<proteinExistence type="predicted"/>
<gene>
    <name evidence="2" type="ORF">EV209_0797</name>
</gene>
<dbReference type="InterPro" id="IPR036388">
    <property type="entry name" value="WH-like_DNA-bd_sf"/>
</dbReference>
<protein>
    <submittedName>
        <fullName evidence="2">MarR family transcriptional regulator for hemolysin</fullName>
    </submittedName>
</protein>
<dbReference type="PROSITE" id="PS50995">
    <property type="entry name" value="HTH_MARR_2"/>
    <property type="match status" value="1"/>
</dbReference>
<dbReference type="RefSeq" id="WP_130433255.1">
    <property type="nucleotide sequence ID" value="NZ_SGXF01000001.1"/>
</dbReference>
<dbReference type="SMART" id="SM00347">
    <property type="entry name" value="HTH_MARR"/>
    <property type="match status" value="1"/>
</dbReference>
<sequence length="144" mass="16520">MLTEFWDSFSLMKRLYDQVMEPVCRNYGITRMELDILLFLANNPCYDTAADIIGRRQLTKSHVSSSVRRLEERGLLGRTFRQGNRKTVHLSLLAGSAPIVKEGRNAQKQYFSEIFKGFSKEEIQKIGGNFIRIAGNARQAIMED</sequence>
<dbReference type="Gene3D" id="1.10.10.10">
    <property type="entry name" value="Winged helix-like DNA-binding domain superfamily/Winged helix DNA-binding domain"/>
    <property type="match status" value="1"/>
</dbReference>
<evidence type="ECO:0000313" key="3">
    <source>
        <dbReference type="Proteomes" id="UP000292927"/>
    </source>
</evidence>